<dbReference type="InterPro" id="IPR032488">
    <property type="entry name" value="DUF5049"/>
</dbReference>
<evidence type="ECO:0000313" key="1">
    <source>
        <dbReference type="EMBL" id="MPN05479.1"/>
    </source>
</evidence>
<protein>
    <recommendedName>
        <fullName evidence="2">DUF5049 domain-containing protein</fullName>
    </recommendedName>
</protein>
<sequence length="59" mass="6664">MTEQIRDQILKVRDSGLTNMFNTGAVQWIASQMGLTELVDYLDGDNTREYAHFILTGEG</sequence>
<comment type="caution">
    <text evidence="1">The sequence shown here is derived from an EMBL/GenBank/DDBJ whole genome shotgun (WGS) entry which is preliminary data.</text>
</comment>
<evidence type="ECO:0008006" key="2">
    <source>
        <dbReference type="Google" id="ProtNLM"/>
    </source>
</evidence>
<proteinExistence type="predicted"/>
<organism evidence="1">
    <name type="scientific">bioreactor metagenome</name>
    <dbReference type="NCBI Taxonomy" id="1076179"/>
    <lineage>
        <taxon>unclassified sequences</taxon>
        <taxon>metagenomes</taxon>
        <taxon>ecological metagenomes</taxon>
    </lineage>
</organism>
<gene>
    <name evidence="1" type="ORF">SDC9_152730</name>
</gene>
<dbReference type="AlphaFoldDB" id="A0A645EW93"/>
<name>A0A645EW93_9ZZZZ</name>
<dbReference type="EMBL" id="VSSQ01051379">
    <property type="protein sequence ID" value="MPN05479.1"/>
    <property type="molecule type" value="Genomic_DNA"/>
</dbReference>
<reference evidence="1" key="1">
    <citation type="submission" date="2019-08" db="EMBL/GenBank/DDBJ databases">
        <authorList>
            <person name="Kucharzyk K."/>
            <person name="Murdoch R.W."/>
            <person name="Higgins S."/>
            <person name="Loffler F."/>
        </authorList>
    </citation>
    <scope>NUCLEOTIDE SEQUENCE</scope>
</reference>
<dbReference type="Pfam" id="PF16468">
    <property type="entry name" value="DUF5049"/>
    <property type="match status" value="1"/>
</dbReference>
<accession>A0A645EW93</accession>